<dbReference type="Proteomes" id="UP001284601">
    <property type="component" value="Unassembled WGS sequence"/>
</dbReference>
<reference evidence="3" key="1">
    <citation type="submission" date="2023-07" db="EMBL/GenBank/DDBJ databases">
        <title>Conexibacter stalactiti sp. nov., isolated from stalactites in a lava cave and emended description of the genus Conexibacter.</title>
        <authorList>
            <person name="Lee S.D."/>
        </authorList>
    </citation>
    <scope>NUCLEOTIDE SEQUENCE [LARGE SCALE GENOMIC DNA]</scope>
    <source>
        <strain evidence="3">KCTC 39840</strain>
    </source>
</reference>
<evidence type="ECO:0008006" key="4">
    <source>
        <dbReference type="Google" id="ProtNLM"/>
    </source>
</evidence>
<keyword evidence="1" id="KW-0812">Transmembrane</keyword>
<dbReference type="RefSeq" id="WP_318597914.1">
    <property type="nucleotide sequence ID" value="NZ_JAWSTH010000036.1"/>
</dbReference>
<evidence type="ECO:0000256" key="1">
    <source>
        <dbReference type="SAM" id="Phobius"/>
    </source>
</evidence>
<feature type="transmembrane region" description="Helical" evidence="1">
    <location>
        <begin position="12"/>
        <end position="34"/>
    </location>
</feature>
<sequence>MDLKAWFARQTATGQAVFVVGGMVLLLACASIVLGGRADSDDAEADAGPATAHVAGIASQSTPADFSYAADQFVDAVGRCASLLHAGQSEDGAECVDDAFGAIEAATATDEQSTAGAAACRRTVGRLNASARALHESLTRMRDLGPGAPEIPRLDAEVRGERDTFALLSDSVLVDCAPAAS</sequence>
<dbReference type="PROSITE" id="PS51257">
    <property type="entry name" value="PROKAR_LIPOPROTEIN"/>
    <property type="match status" value="1"/>
</dbReference>
<comment type="caution">
    <text evidence="2">The sequence shown here is derived from an EMBL/GenBank/DDBJ whole genome shotgun (WGS) entry which is preliminary data.</text>
</comment>
<keyword evidence="3" id="KW-1185">Reference proteome</keyword>
<organism evidence="2 3">
    <name type="scientific">Conexibacter stalactiti</name>
    <dbReference type="NCBI Taxonomy" id="1940611"/>
    <lineage>
        <taxon>Bacteria</taxon>
        <taxon>Bacillati</taxon>
        <taxon>Actinomycetota</taxon>
        <taxon>Thermoleophilia</taxon>
        <taxon>Solirubrobacterales</taxon>
        <taxon>Conexibacteraceae</taxon>
        <taxon>Conexibacter</taxon>
    </lineage>
</organism>
<reference evidence="2 3" key="2">
    <citation type="submission" date="2023-10" db="EMBL/GenBank/DDBJ databases">
        <authorList>
            <person name="Han X.F."/>
        </authorList>
    </citation>
    <scope>NUCLEOTIDE SEQUENCE [LARGE SCALE GENOMIC DNA]</scope>
    <source>
        <strain evidence="2 3">KCTC 39840</strain>
    </source>
</reference>
<keyword evidence="1" id="KW-0472">Membrane</keyword>
<keyword evidence="1" id="KW-1133">Transmembrane helix</keyword>
<evidence type="ECO:0000313" key="3">
    <source>
        <dbReference type="Proteomes" id="UP001284601"/>
    </source>
</evidence>
<proteinExistence type="predicted"/>
<gene>
    <name evidence="2" type="ORF">R7226_14605</name>
</gene>
<dbReference type="EMBL" id="JAWSTH010000036">
    <property type="protein sequence ID" value="MDW5595578.1"/>
    <property type="molecule type" value="Genomic_DNA"/>
</dbReference>
<name>A0ABU4HQI4_9ACTN</name>
<protein>
    <recommendedName>
        <fullName evidence="4">DUF5667 domain-containing protein</fullName>
    </recommendedName>
</protein>
<evidence type="ECO:0000313" key="2">
    <source>
        <dbReference type="EMBL" id="MDW5595578.1"/>
    </source>
</evidence>
<accession>A0ABU4HQI4</accession>